<sequence>MSLLTGYHLHHYVQTNRDFPFLILTADSTVHTSSKICVKYQQKKQWPAWLSAGSLFRCISVFLWSNHRIFATNAIVLSEKAAVVNQKKTTTKESRATQEQRFLFQLTLAAKLGRPCGDHGDETAAARALATIHQNGYCNIIVTVIELSEAKEVRRGYIRAVEKKNNFAPTIEELTNEDRPALEDPIPTLKKRKFILKKRLVIELLDDEAVESEVGGTVIKAFGYGEMRGRLIKGRPITDAPPYSHRRKLPTMPEVTPDQEVILLTPEKDTFNFGVGSGRTLAKEQKEILDQMLINVTPADVNV</sequence>
<name>A0A6J8AYS8_MYTCO</name>
<protein>
    <submittedName>
        <fullName evidence="1">Uncharacterized protein</fullName>
    </submittedName>
</protein>
<dbReference type="EMBL" id="CACVKT020002189">
    <property type="protein sequence ID" value="CAC5376463.1"/>
    <property type="molecule type" value="Genomic_DNA"/>
</dbReference>
<organism evidence="1 2">
    <name type="scientific">Mytilus coruscus</name>
    <name type="common">Sea mussel</name>
    <dbReference type="NCBI Taxonomy" id="42192"/>
    <lineage>
        <taxon>Eukaryota</taxon>
        <taxon>Metazoa</taxon>
        <taxon>Spiralia</taxon>
        <taxon>Lophotrochozoa</taxon>
        <taxon>Mollusca</taxon>
        <taxon>Bivalvia</taxon>
        <taxon>Autobranchia</taxon>
        <taxon>Pteriomorphia</taxon>
        <taxon>Mytilida</taxon>
        <taxon>Mytiloidea</taxon>
        <taxon>Mytilidae</taxon>
        <taxon>Mytilinae</taxon>
        <taxon>Mytilus</taxon>
    </lineage>
</organism>
<evidence type="ECO:0000313" key="1">
    <source>
        <dbReference type="EMBL" id="CAC5376463.1"/>
    </source>
</evidence>
<reference evidence="1 2" key="1">
    <citation type="submission" date="2020-06" db="EMBL/GenBank/DDBJ databases">
        <authorList>
            <person name="Li R."/>
            <person name="Bekaert M."/>
        </authorList>
    </citation>
    <scope>NUCLEOTIDE SEQUENCE [LARGE SCALE GENOMIC DNA]</scope>
    <source>
        <strain evidence="2">wild</strain>
    </source>
</reference>
<evidence type="ECO:0000313" key="2">
    <source>
        <dbReference type="Proteomes" id="UP000507470"/>
    </source>
</evidence>
<proteinExistence type="predicted"/>
<accession>A0A6J8AYS8</accession>
<keyword evidence="2" id="KW-1185">Reference proteome</keyword>
<dbReference type="AlphaFoldDB" id="A0A6J8AYS8"/>
<gene>
    <name evidence="1" type="ORF">MCOR_13106</name>
</gene>
<dbReference type="Proteomes" id="UP000507470">
    <property type="component" value="Unassembled WGS sequence"/>
</dbReference>